<dbReference type="AlphaFoldDB" id="A0AAU1LLL5"/>
<evidence type="ECO:0000256" key="3">
    <source>
        <dbReference type="ARBA" id="ARBA00022989"/>
    </source>
</evidence>
<dbReference type="GO" id="GO:0022857">
    <property type="term" value="F:transmembrane transporter activity"/>
    <property type="evidence" value="ECO:0007669"/>
    <property type="project" value="InterPro"/>
</dbReference>
<dbReference type="GO" id="GO:0046677">
    <property type="term" value="P:response to antibiotic"/>
    <property type="evidence" value="ECO:0007669"/>
    <property type="project" value="UniProtKB-KW"/>
</dbReference>
<dbReference type="InterPro" id="IPR036259">
    <property type="entry name" value="MFS_trans_sf"/>
</dbReference>
<keyword evidence="4 7" id="KW-0472">Membrane</keyword>
<feature type="domain" description="Major facilitator superfamily (MFS) profile" evidence="8">
    <location>
        <begin position="26"/>
        <end position="518"/>
    </location>
</feature>
<feature type="transmembrane region" description="Helical" evidence="7">
    <location>
        <begin position="285"/>
        <end position="305"/>
    </location>
</feature>
<dbReference type="InterPro" id="IPR011701">
    <property type="entry name" value="MFS"/>
</dbReference>
<feature type="transmembrane region" description="Helical" evidence="7">
    <location>
        <begin position="495"/>
        <end position="517"/>
    </location>
</feature>
<dbReference type="EMBL" id="CP108169">
    <property type="protein sequence ID" value="WTQ72122.1"/>
    <property type="molecule type" value="Genomic_DNA"/>
</dbReference>
<dbReference type="PANTHER" id="PTHR42718">
    <property type="entry name" value="MAJOR FACILITATOR SUPERFAMILY MULTIDRUG TRANSPORTER MFSC"/>
    <property type="match status" value="1"/>
</dbReference>
<evidence type="ECO:0000259" key="8">
    <source>
        <dbReference type="PROSITE" id="PS50850"/>
    </source>
</evidence>
<name>A0AAU1LLL5_9ACTN</name>
<dbReference type="InterPro" id="IPR020846">
    <property type="entry name" value="MFS_dom"/>
</dbReference>
<dbReference type="Pfam" id="PF07690">
    <property type="entry name" value="MFS_1"/>
    <property type="match status" value="1"/>
</dbReference>
<gene>
    <name evidence="9" type="ORF">OG222_03085</name>
</gene>
<evidence type="ECO:0000256" key="7">
    <source>
        <dbReference type="SAM" id="Phobius"/>
    </source>
</evidence>
<feature type="transmembrane region" description="Helical" evidence="7">
    <location>
        <begin position="152"/>
        <end position="169"/>
    </location>
</feature>
<feature type="transmembrane region" description="Helical" evidence="7">
    <location>
        <begin position="317"/>
        <end position="338"/>
    </location>
</feature>
<dbReference type="Gene3D" id="1.20.1720.10">
    <property type="entry name" value="Multidrug resistance protein D"/>
    <property type="match status" value="1"/>
</dbReference>
<proteinExistence type="predicted"/>
<feature type="transmembrane region" description="Helical" evidence="7">
    <location>
        <begin position="181"/>
        <end position="200"/>
    </location>
</feature>
<evidence type="ECO:0000256" key="6">
    <source>
        <dbReference type="SAM" id="MobiDB-lite"/>
    </source>
</evidence>
<comment type="subcellular location">
    <subcellularLocation>
        <location evidence="1">Cell membrane</location>
        <topology evidence="1">Multi-pass membrane protein</topology>
    </subcellularLocation>
</comment>
<feature type="transmembrane region" description="Helical" evidence="7">
    <location>
        <begin position="244"/>
        <end position="265"/>
    </location>
</feature>
<evidence type="ECO:0000256" key="2">
    <source>
        <dbReference type="ARBA" id="ARBA00022692"/>
    </source>
</evidence>
<feature type="region of interest" description="Disordered" evidence="6">
    <location>
        <begin position="523"/>
        <end position="546"/>
    </location>
</feature>
<organism evidence="9">
    <name type="scientific">Streptomyces sp. NBC_00148</name>
    <dbReference type="NCBI Taxonomy" id="2903626"/>
    <lineage>
        <taxon>Bacteria</taxon>
        <taxon>Bacillati</taxon>
        <taxon>Actinomycetota</taxon>
        <taxon>Actinomycetes</taxon>
        <taxon>Kitasatosporales</taxon>
        <taxon>Streptomycetaceae</taxon>
        <taxon>Streptomyces</taxon>
    </lineage>
</organism>
<evidence type="ECO:0000256" key="5">
    <source>
        <dbReference type="ARBA" id="ARBA00023251"/>
    </source>
</evidence>
<reference evidence="9" key="1">
    <citation type="submission" date="2022-10" db="EMBL/GenBank/DDBJ databases">
        <title>The complete genomes of actinobacterial strains from the NBC collection.</title>
        <authorList>
            <person name="Joergensen T.S."/>
            <person name="Alvarez Arevalo M."/>
            <person name="Sterndorff E.B."/>
            <person name="Faurdal D."/>
            <person name="Vuksanovic O."/>
            <person name="Mourched A.-S."/>
            <person name="Charusanti P."/>
            <person name="Shaw S."/>
            <person name="Blin K."/>
            <person name="Weber T."/>
        </authorList>
    </citation>
    <scope>NUCLEOTIDE SEQUENCE</scope>
    <source>
        <strain evidence="9">NBC_00148</strain>
    </source>
</reference>
<dbReference type="Gene3D" id="1.20.1250.20">
    <property type="entry name" value="MFS general substrate transporter like domains"/>
    <property type="match status" value="1"/>
</dbReference>
<sequence>MTLNNGTTLSQGPTAGAARTPGYAGTLAAACAAVFVAQVANALPASLLGLFQEDLNTHGSQLTWITAAFMIAVVCFEFTFGVLGDLFGRRKLVAAGTALVAVGSTTAALAPTVQVLWIGAALNGLGAGAMFPGSLTAITAVTRSMRERAHAVALWSGFLSAGAAVSPLLGGMFAKVGSWRGSFWVLVGLALVSMVLTLTLAEESRAPEGRRFDVPGQITFAIGLILVLYGAVEGPESGWTTLPVMFSFAFGACFLAAFIVVELGAESPIFDLKLFRNRAFTVSSVVAVIGMLAFLGACFAMSMWMGPVQHQDPMRVAILFLLLQGPAFVLIPVVSRLLHRVAPTWLLTTGFALMAIGCLLFTRLDVTDPGLGPFVAPALLIGIGFALTISSVTAVALNSVPPNLAGMASATTNMLRDLGFALGPVVVGAVALSNAGSAFADHLSGTGLPAAQVAAAGDIAAVGGPIAVNSLPAGAPGSAAHGLALDALGSGFSTAFLVCGVAAAVAAVLTAFGMIGVRTHRSAGDEASAPSSAGADGKARPAPTAV</sequence>
<dbReference type="GO" id="GO:0005886">
    <property type="term" value="C:plasma membrane"/>
    <property type="evidence" value="ECO:0007669"/>
    <property type="project" value="UniProtKB-SubCell"/>
</dbReference>
<feature type="transmembrane region" description="Helical" evidence="7">
    <location>
        <begin position="21"/>
        <end position="41"/>
    </location>
</feature>
<evidence type="ECO:0000313" key="9">
    <source>
        <dbReference type="EMBL" id="WTQ72122.1"/>
    </source>
</evidence>
<evidence type="ECO:0000256" key="1">
    <source>
        <dbReference type="ARBA" id="ARBA00004651"/>
    </source>
</evidence>
<keyword evidence="3 7" id="KW-1133">Transmembrane helix</keyword>
<keyword evidence="2 7" id="KW-0812">Transmembrane</keyword>
<feature type="transmembrane region" description="Helical" evidence="7">
    <location>
        <begin position="212"/>
        <end position="232"/>
    </location>
</feature>
<dbReference type="SUPFAM" id="SSF103473">
    <property type="entry name" value="MFS general substrate transporter"/>
    <property type="match status" value="1"/>
</dbReference>
<dbReference type="PROSITE" id="PS50850">
    <property type="entry name" value="MFS"/>
    <property type="match status" value="1"/>
</dbReference>
<accession>A0AAU1LLL5</accession>
<feature type="transmembrane region" description="Helical" evidence="7">
    <location>
        <begin position="92"/>
        <end position="110"/>
    </location>
</feature>
<feature type="transmembrane region" description="Helical" evidence="7">
    <location>
        <begin position="345"/>
        <end position="362"/>
    </location>
</feature>
<protein>
    <submittedName>
        <fullName evidence="9">MFS transporter</fullName>
    </submittedName>
</protein>
<feature type="transmembrane region" description="Helical" evidence="7">
    <location>
        <begin position="116"/>
        <end position="140"/>
    </location>
</feature>
<feature type="transmembrane region" description="Helical" evidence="7">
    <location>
        <begin position="61"/>
        <end position="80"/>
    </location>
</feature>
<feature type="transmembrane region" description="Helical" evidence="7">
    <location>
        <begin position="418"/>
        <end position="440"/>
    </location>
</feature>
<keyword evidence="5" id="KW-0046">Antibiotic resistance</keyword>
<evidence type="ECO:0000256" key="4">
    <source>
        <dbReference type="ARBA" id="ARBA00023136"/>
    </source>
</evidence>
<feature type="transmembrane region" description="Helical" evidence="7">
    <location>
        <begin position="374"/>
        <end position="397"/>
    </location>
</feature>
<dbReference type="PANTHER" id="PTHR42718:SF49">
    <property type="entry name" value="EXPORT PROTEIN"/>
    <property type="match status" value="1"/>
</dbReference>
<dbReference type="CDD" id="cd17321">
    <property type="entry name" value="MFS_MMR_MDR_like"/>
    <property type="match status" value="1"/>
</dbReference>